<organism evidence="1 2">
    <name type="scientific">Asticcacaulis aquaticus</name>
    <dbReference type="NCBI Taxonomy" id="2984212"/>
    <lineage>
        <taxon>Bacteria</taxon>
        <taxon>Pseudomonadati</taxon>
        <taxon>Pseudomonadota</taxon>
        <taxon>Alphaproteobacteria</taxon>
        <taxon>Caulobacterales</taxon>
        <taxon>Caulobacteraceae</taxon>
        <taxon>Asticcacaulis</taxon>
    </lineage>
</organism>
<dbReference type="EMBL" id="JAQQKX010000010">
    <property type="protein sequence ID" value="MDC7684137.1"/>
    <property type="molecule type" value="Genomic_DNA"/>
</dbReference>
<reference evidence="1 2" key="1">
    <citation type="submission" date="2023-01" db="EMBL/GenBank/DDBJ databases">
        <title>Novel species of the genus Asticcacaulis isolated from rivers.</title>
        <authorList>
            <person name="Lu H."/>
        </authorList>
    </citation>
    <scope>NUCLEOTIDE SEQUENCE [LARGE SCALE GENOMIC DNA]</scope>
    <source>
        <strain evidence="1 2">BYS171W</strain>
    </source>
</reference>
<dbReference type="Proteomes" id="UP001214854">
    <property type="component" value="Unassembled WGS sequence"/>
</dbReference>
<evidence type="ECO:0000313" key="1">
    <source>
        <dbReference type="EMBL" id="MDC7684137.1"/>
    </source>
</evidence>
<dbReference type="InterPro" id="IPR018777">
    <property type="entry name" value="Replication_initiator_prot_A"/>
</dbReference>
<dbReference type="Pfam" id="PF10134">
    <property type="entry name" value="RPA"/>
    <property type="match status" value="1"/>
</dbReference>
<accession>A0ABT5HVM0</accession>
<evidence type="ECO:0000313" key="2">
    <source>
        <dbReference type="Proteomes" id="UP001214854"/>
    </source>
</evidence>
<name>A0ABT5HVM0_9CAUL</name>
<protein>
    <submittedName>
        <fullName evidence="1">Replication initiator protein A</fullName>
    </submittedName>
</protein>
<dbReference type="RefSeq" id="WP_272748589.1">
    <property type="nucleotide sequence ID" value="NZ_JAQQKX010000010.1"/>
</dbReference>
<sequence>MVRRASESQFDLFIPLVSDMSLKDQREVMERPFFSLAKRKRLKPIEYTSPDGDTWVKVSGNAEFGIATIWDADIMIWASSALNRLKEQGVNDLPRTLKTTSYDLLRAIKRDTGGKSYQELNAALQRLESTTIQTSIRAPKRKDKAQFGWIDAFQLEVDPVTEAPRGISITLSDWVYQGIVTERSLLTMHPDYFLLTGGMERALYRVARKHAGDQTDGWTCRISLLHEKTGSDSPLKQFTYLLKRILVKNALPEYEMTLTKTADGSPAVHFIRRNAEERAKVRDALKALERQTLEDERALEVDGLMHKRFAD</sequence>
<comment type="caution">
    <text evidence="1">The sequence shown here is derived from an EMBL/GenBank/DDBJ whole genome shotgun (WGS) entry which is preliminary data.</text>
</comment>
<keyword evidence="2" id="KW-1185">Reference proteome</keyword>
<gene>
    <name evidence="1" type="ORF">PQU92_12675</name>
</gene>
<proteinExistence type="predicted"/>